<dbReference type="InterPro" id="IPR007021">
    <property type="entry name" value="DUF659"/>
</dbReference>
<dbReference type="SMART" id="SM00384">
    <property type="entry name" value="AT_hook"/>
    <property type="match status" value="2"/>
</dbReference>
<evidence type="ECO:0000313" key="7">
    <source>
        <dbReference type="Proteomes" id="UP000265515"/>
    </source>
</evidence>
<dbReference type="Gramene" id="GBG62758">
    <property type="protein sequence ID" value="GBG62758"/>
    <property type="gene ID" value="CBR_g31775"/>
</dbReference>
<keyword evidence="4" id="KW-1133">Transmembrane helix</keyword>
<keyword evidence="7" id="KW-1185">Reference proteome</keyword>
<sequence length="820" mass="92355">MEINEVKCGVVAGGGVEEGGGGGGFGCRWLMAHQQGRGGGGGGGGGDDELQGREEETRTLRIRACRKRVMMMIMMALLLMMQTVMMLVILTMMMIRTVLMTLLMMTTMMMMMMMMMMMVMILLMVLFVMMTLLMMMMMTLLMMMLCKTVFTASATRAVEHFLEKGKPCTDRTGEVLHLLAFGGAKIEGEAAKRMLHAYMAEKGIAEDTGMTPRGVAENVVVDEMEALLRPPPVPGREDSTAVSGAALRSSEERTKKGTEGDPAGAVEDPSCQASTSAAKSGKKKQTSIRKWAENTAQKKLDLQWGRALCHSGVPFNFVRQDETKALHNLYMELGAQKAKTQMTSFEAIRTIVLDTLYDEVKQTVQPIMDKMAISGCTLITDGCTDRKFRPVLNFIAAGGGAVLVKVMDMSGRKETATALAKLWKEVIREIGVHKDTDEEVARQARLRKAPRGRILKGDEYDDTSSSEDDEDLIIWSGKENNAQPRSQPARLAKEKAQIDVDSEEEEEEESEYDQNVGDDPDFEDGDDGPPLTDARFIRKAQDRVADETVEDNVERAAERALAERDCAIVQQRIEEDNARRVAGPPFSRVSKAQDVQSALHREAADIQQQKREDVQQKEDARQQQHNIKSQQQEDGQQQQQQKRKDVQEQEDTQQQQHDIESQQQEDTRADVQQQHDNAQLYKQQRKQLQQYGQRHEQQPHQQRQQPHLHQQQQQQASQQLRQMQCPLPFTTLQDDLVQDNLEVTRVGRKRKPVDHAVAEPTVKRGRGRPRKDEVKPEVPAVKRGRGRPRKEQPRIIDDDPTTPEDDSDGMFGNKSDPDWH</sequence>
<evidence type="ECO:0000313" key="6">
    <source>
        <dbReference type="EMBL" id="GBG62758.1"/>
    </source>
</evidence>
<reference evidence="6 7" key="1">
    <citation type="journal article" date="2018" name="Cell">
        <title>The Chara Genome: Secondary Complexity and Implications for Plant Terrestrialization.</title>
        <authorList>
            <person name="Nishiyama T."/>
            <person name="Sakayama H."/>
            <person name="Vries J.D."/>
            <person name="Buschmann H."/>
            <person name="Saint-Marcoux D."/>
            <person name="Ullrich K.K."/>
            <person name="Haas F.B."/>
            <person name="Vanderstraeten L."/>
            <person name="Becker D."/>
            <person name="Lang D."/>
            <person name="Vosolsobe S."/>
            <person name="Rombauts S."/>
            <person name="Wilhelmsson P.K.I."/>
            <person name="Janitza P."/>
            <person name="Kern R."/>
            <person name="Heyl A."/>
            <person name="Rumpler F."/>
            <person name="Villalobos L.I.A.C."/>
            <person name="Clay J.M."/>
            <person name="Skokan R."/>
            <person name="Toyoda A."/>
            <person name="Suzuki Y."/>
            <person name="Kagoshima H."/>
            <person name="Schijlen E."/>
            <person name="Tajeshwar N."/>
            <person name="Catarino B."/>
            <person name="Hetherington A.J."/>
            <person name="Saltykova A."/>
            <person name="Bonnot C."/>
            <person name="Breuninger H."/>
            <person name="Symeonidi A."/>
            <person name="Radhakrishnan G.V."/>
            <person name="Van Nieuwerburgh F."/>
            <person name="Deforce D."/>
            <person name="Chang C."/>
            <person name="Karol K.G."/>
            <person name="Hedrich R."/>
            <person name="Ulvskov P."/>
            <person name="Glockner G."/>
            <person name="Delwiche C.F."/>
            <person name="Petrasek J."/>
            <person name="Van de Peer Y."/>
            <person name="Friml J."/>
            <person name="Beilby M."/>
            <person name="Dolan L."/>
            <person name="Kohara Y."/>
            <person name="Sugano S."/>
            <person name="Fujiyama A."/>
            <person name="Delaux P.-M."/>
            <person name="Quint M."/>
            <person name="TheiBen G."/>
            <person name="Hagemann M."/>
            <person name="Harholt J."/>
            <person name="Dunand C."/>
            <person name="Zachgo S."/>
            <person name="Langdale J."/>
            <person name="Maumus F."/>
            <person name="Straeten D.V.D."/>
            <person name="Gould S.B."/>
            <person name="Rensing S.A."/>
        </authorList>
    </citation>
    <scope>NUCLEOTIDE SEQUENCE [LARGE SCALE GENOMIC DNA]</scope>
    <source>
        <strain evidence="6 7">S276</strain>
    </source>
</reference>
<feature type="region of interest" description="Disordered" evidence="3">
    <location>
        <begin position="743"/>
        <end position="820"/>
    </location>
</feature>
<feature type="compositionally biased region" description="Acidic residues" evidence="3">
    <location>
        <begin position="500"/>
        <end position="527"/>
    </location>
</feature>
<dbReference type="GO" id="GO:0005634">
    <property type="term" value="C:nucleus"/>
    <property type="evidence" value="ECO:0007669"/>
    <property type="project" value="UniProtKB-SubCell"/>
</dbReference>
<feature type="compositionally biased region" description="Low complexity" evidence="3">
    <location>
        <begin position="679"/>
        <end position="692"/>
    </location>
</feature>
<comment type="caution">
    <text evidence="6">The sequence shown here is derived from an EMBL/GenBank/DDBJ whole genome shotgun (WGS) entry which is preliminary data.</text>
</comment>
<evidence type="ECO:0000256" key="2">
    <source>
        <dbReference type="ARBA" id="ARBA00023242"/>
    </source>
</evidence>
<feature type="region of interest" description="Disordered" evidence="3">
    <location>
        <begin position="228"/>
        <end position="288"/>
    </location>
</feature>
<dbReference type="GO" id="GO:0006355">
    <property type="term" value="P:regulation of DNA-templated transcription"/>
    <property type="evidence" value="ECO:0007669"/>
    <property type="project" value="InterPro"/>
</dbReference>
<protein>
    <recommendedName>
        <fullName evidence="5">DUF659 domain-containing protein</fullName>
    </recommendedName>
</protein>
<dbReference type="GO" id="GO:0003677">
    <property type="term" value="F:DNA binding"/>
    <property type="evidence" value="ECO:0007669"/>
    <property type="project" value="InterPro"/>
</dbReference>
<feature type="transmembrane region" description="Helical" evidence="4">
    <location>
        <begin position="121"/>
        <end position="145"/>
    </location>
</feature>
<dbReference type="Pfam" id="PF04937">
    <property type="entry name" value="DUF659"/>
    <property type="match status" value="1"/>
</dbReference>
<name>A0A388JYA3_CHABU</name>
<accession>A0A388JYA3</accession>
<feature type="domain" description="DUF659" evidence="5">
    <location>
        <begin position="344"/>
        <end position="434"/>
    </location>
</feature>
<feature type="compositionally biased region" description="Low complexity" evidence="3">
    <location>
        <begin position="699"/>
        <end position="722"/>
    </location>
</feature>
<evidence type="ECO:0000256" key="4">
    <source>
        <dbReference type="SAM" id="Phobius"/>
    </source>
</evidence>
<feature type="compositionally biased region" description="Basic and acidic residues" evidence="3">
    <location>
        <begin position="249"/>
        <end position="259"/>
    </location>
</feature>
<comment type="subcellular location">
    <subcellularLocation>
        <location evidence="1">Nucleus</location>
    </subcellularLocation>
</comment>
<dbReference type="PROSITE" id="PS00354">
    <property type="entry name" value="HMGI_Y"/>
    <property type="match status" value="1"/>
</dbReference>
<dbReference type="PRINTS" id="PR00929">
    <property type="entry name" value="ATHOOK"/>
</dbReference>
<feature type="region of interest" description="Disordered" evidence="3">
    <location>
        <begin position="573"/>
        <end position="722"/>
    </location>
</feature>
<dbReference type="EMBL" id="BFEA01000031">
    <property type="protein sequence ID" value="GBG62758.1"/>
    <property type="molecule type" value="Genomic_DNA"/>
</dbReference>
<feature type="compositionally biased region" description="Basic and acidic residues" evidence="3">
    <location>
        <begin position="657"/>
        <end position="669"/>
    </location>
</feature>
<evidence type="ECO:0000256" key="3">
    <source>
        <dbReference type="SAM" id="MobiDB-lite"/>
    </source>
</evidence>
<feature type="compositionally biased region" description="Low complexity" evidence="3">
    <location>
        <begin position="628"/>
        <end position="640"/>
    </location>
</feature>
<proteinExistence type="predicted"/>
<feature type="region of interest" description="Disordered" evidence="3">
    <location>
        <begin position="477"/>
        <end position="533"/>
    </location>
</feature>
<dbReference type="InterPro" id="IPR000637">
    <property type="entry name" value="HMGI/Y_DNA-bd_CS"/>
</dbReference>
<evidence type="ECO:0000256" key="1">
    <source>
        <dbReference type="ARBA" id="ARBA00004123"/>
    </source>
</evidence>
<gene>
    <name evidence="6" type="ORF">CBR_g31775</name>
</gene>
<evidence type="ECO:0000259" key="5">
    <source>
        <dbReference type="Pfam" id="PF04937"/>
    </source>
</evidence>
<dbReference type="InterPro" id="IPR017956">
    <property type="entry name" value="AT_hook_DNA-bd_motif"/>
</dbReference>
<organism evidence="6 7">
    <name type="scientific">Chara braunii</name>
    <name type="common">Braun's stonewort</name>
    <dbReference type="NCBI Taxonomy" id="69332"/>
    <lineage>
        <taxon>Eukaryota</taxon>
        <taxon>Viridiplantae</taxon>
        <taxon>Streptophyta</taxon>
        <taxon>Charophyceae</taxon>
        <taxon>Charales</taxon>
        <taxon>Characeae</taxon>
        <taxon>Chara</taxon>
    </lineage>
</organism>
<keyword evidence="4" id="KW-0472">Membrane</keyword>
<dbReference type="Proteomes" id="UP000265515">
    <property type="component" value="Unassembled WGS sequence"/>
</dbReference>
<feature type="transmembrane region" description="Helical" evidence="4">
    <location>
        <begin position="69"/>
        <end position="89"/>
    </location>
</feature>
<dbReference type="AlphaFoldDB" id="A0A388JYA3"/>
<keyword evidence="2" id="KW-0539">Nucleus</keyword>
<keyword evidence="4" id="KW-0812">Transmembrane</keyword>
<feature type="compositionally biased region" description="Acidic residues" evidence="3">
    <location>
        <begin position="798"/>
        <end position="808"/>
    </location>
</feature>
<feature type="compositionally biased region" description="Basic and acidic residues" evidence="3">
    <location>
        <begin position="599"/>
        <end position="622"/>
    </location>
</feature>